<feature type="region of interest" description="Disordered" evidence="1">
    <location>
        <begin position="207"/>
        <end position="227"/>
    </location>
</feature>
<organism evidence="2 3">
    <name type="scientific">Paraglomus occultum</name>
    <dbReference type="NCBI Taxonomy" id="144539"/>
    <lineage>
        <taxon>Eukaryota</taxon>
        <taxon>Fungi</taxon>
        <taxon>Fungi incertae sedis</taxon>
        <taxon>Mucoromycota</taxon>
        <taxon>Glomeromycotina</taxon>
        <taxon>Glomeromycetes</taxon>
        <taxon>Paraglomerales</taxon>
        <taxon>Paraglomeraceae</taxon>
        <taxon>Paraglomus</taxon>
    </lineage>
</organism>
<dbReference type="AlphaFoldDB" id="A0A9N9C980"/>
<feature type="compositionally biased region" description="Low complexity" evidence="1">
    <location>
        <begin position="411"/>
        <end position="430"/>
    </location>
</feature>
<reference evidence="2" key="1">
    <citation type="submission" date="2021-06" db="EMBL/GenBank/DDBJ databases">
        <authorList>
            <person name="Kallberg Y."/>
            <person name="Tangrot J."/>
            <person name="Rosling A."/>
        </authorList>
    </citation>
    <scope>NUCLEOTIDE SEQUENCE</scope>
    <source>
        <strain evidence="2">IA702</strain>
    </source>
</reference>
<dbReference type="OrthoDB" id="2110229at2759"/>
<dbReference type="EMBL" id="CAJVPJ010001537">
    <property type="protein sequence ID" value="CAG8595182.1"/>
    <property type="molecule type" value="Genomic_DNA"/>
</dbReference>
<keyword evidence="3" id="KW-1185">Reference proteome</keyword>
<evidence type="ECO:0000313" key="3">
    <source>
        <dbReference type="Proteomes" id="UP000789572"/>
    </source>
</evidence>
<sequence length="516" mass="57536">MDDKSKSTKAGKERNTGSRGTLRDDTDLHLTKEVSNKNLNLGFSNAQSFTKTSTKNPQQIAVISTADSVRNPLSQALPYSTPPTHTSHRSPSPRRCILYLEPVRSSEFYQTIKSFYDASIALNIENEAQQYQPHISMTGFFVCGNYDNNRSDDDGGGGFIRDRTEAENVLSSDEGRKGGEVECNKNLNNESKSISRPINILNPNKFAPSYSSHSPTRQLSSSPTNRFPLSPRSPVSIYSTAVNFPSSVIILKDIISNFIAANSALFTSPEIHNFVRSEKSVMIGLKVDEVYHRLVDEVVKTGKEIGCEIRKKGIDHISLAYYREKILEKSSRDKPIGANPNDTISNRTFVDEKNETEERKGVLEVVSTEKNKGDVTYSARTINAIDSSNSSIQPLHVSLPPRRITHRRVGSLTGSPFASPSSSPTEPSLSQTAQEHTSSLSQSPSKQEPVLTDSELSPLTPLLLDHLEEYAMETIAINEVREGKCKWDVVLYESLRMAERTDERHGWREIQRWNVV</sequence>
<feature type="region of interest" description="Disordered" evidence="1">
    <location>
        <begin position="166"/>
        <end position="188"/>
    </location>
</feature>
<feature type="compositionally biased region" description="Basic and acidic residues" evidence="1">
    <location>
        <begin position="173"/>
        <end position="183"/>
    </location>
</feature>
<comment type="caution">
    <text evidence="2">The sequence shown here is derived from an EMBL/GenBank/DDBJ whole genome shotgun (WGS) entry which is preliminary data.</text>
</comment>
<feature type="region of interest" description="Disordered" evidence="1">
    <location>
        <begin position="1"/>
        <end position="26"/>
    </location>
</feature>
<name>A0A9N9C980_9GLOM</name>
<evidence type="ECO:0000256" key="1">
    <source>
        <dbReference type="SAM" id="MobiDB-lite"/>
    </source>
</evidence>
<accession>A0A9N9C980</accession>
<feature type="compositionally biased region" description="Polar residues" evidence="1">
    <location>
        <begin position="209"/>
        <end position="227"/>
    </location>
</feature>
<evidence type="ECO:0000313" key="2">
    <source>
        <dbReference type="EMBL" id="CAG8595182.1"/>
    </source>
</evidence>
<feature type="compositionally biased region" description="Polar residues" evidence="1">
    <location>
        <begin position="431"/>
        <end position="446"/>
    </location>
</feature>
<dbReference type="Proteomes" id="UP000789572">
    <property type="component" value="Unassembled WGS sequence"/>
</dbReference>
<protein>
    <submittedName>
        <fullName evidence="2">9607_t:CDS:1</fullName>
    </submittedName>
</protein>
<gene>
    <name evidence="2" type="ORF">POCULU_LOCUS7177</name>
</gene>
<feature type="region of interest" description="Disordered" evidence="1">
    <location>
        <begin position="410"/>
        <end position="454"/>
    </location>
</feature>
<proteinExistence type="predicted"/>